<proteinExistence type="predicted"/>
<name>A0ABW2SV86_9ACTN</name>
<reference evidence="2" key="1">
    <citation type="journal article" date="2019" name="Int. J. Syst. Evol. Microbiol.">
        <title>The Global Catalogue of Microorganisms (GCM) 10K type strain sequencing project: providing services to taxonomists for standard genome sequencing and annotation.</title>
        <authorList>
            <consortium name="The Broad Institute Genomics Platform"/>
            <consortium name="The Broad Institute Genome Sequencing Center for Infectious Disease"/>
            <person name="Wu L."/>
            <person name="Ma J."/>
        </authorList>
    </citation>
    <scope>NUCLEOTIDE SEQUENCE [LARGE SCALE GENOMIC DNA]</scope>
    <source>
        <strain evidence="2">JCM 10083</strain>
    </source>
</reference>
<dbReference type="EMBL" id="JBHTEE010000001">
    <property type="protein sequence ID" value="MFC7600207.1"/>
    <property type="molecule type" value="Genomic_DNA"/>
</dbReference>
<gene>
    <name evidence="1" type="ORF">ACFQVD_08845</name>
</gene>
<organism evidence="1 2">
    <name type="scientific">Streptosporangium amethystogenes subsp. fukuiense</name>
    <dbReference type="NCBI Taxonomy" id="698418"/>
    <lineage>
        <taxon>Bacteria</taxon>
        <taxon>Bacillati</taxon>
        <taxon>Actinomycetota</taxon>
        <taxon>Actinomycetes</taxon>
        <taxon>Streptosporangiales</taxon>
        <taxon>Streptosporangiaceae</taxon>
        <taxon>Streptosporangium</taxon>
    </lineage>
</organism>
<sequence length="281" mass="32503">MNDDLYSDHHWRSLFETVYTHEGGGRWLVDELLRWLRKHPAHVAEVREAGRPESHLIALGKPPPKGYSPLQRLYAVSRILDLLIMNYQETSPDDARPIPDALFPATEVYPVFCDALGATRITRRGFHPFFHEIVEVRQADDLDEPPSIVEERWPGYLIGSMLLMRAGVVVTAGARHLVAGVADRSTLYWTYRRRSRPYCDLSHDWGSNSQWATDFRRDYLVDGRLHYNVEAALRPEDHRLEEDLDPASMIEIVRHRCSTVIDHGRDLYPYHHHHVETAPAD</sequence>
<dbReference type="RefSeq" id="WP_343971171.1">
    <property type="nucleotide sequence ID" value="NZ_BAAAGK010000088.1"/>
</dbReference>
<comment type="caution">
    <text evidence="1">The sequence shown here is derived from an EMBL/GenBank/DDBJ whole genome shotgun (WGS) entry which is preliminary data.</text>
</comment>
<evidence type="ECO:0000313" key="2">
    <source>
        <dbReference type="Proteomes" id="UP001596514"/>
    </source>
</evidence>
<evidence type="ECO:0000313" key="1">
    <source>
        <dbReference type="EMBL" id="MFC7600207.1"/>
    </source>
</evidence>
<protein>
    <submittedName>
        <fullName evidence="1">Uncharacterized protein</fullName>
    </submittedName>
</protein>
<keyword evidence="2" id="KW-1185">Reference proteome</keyword>
<accession>A0ABW2SV86</accession>
<dbReference type="Proteomes" id="UP001596514">
    <property type="component" value="Unassembled WGS sequence"/>
</dbReference>